<protein>
    <recommendedName>
        <fullName evidence="2">receptor protein-tyrosine kinase</fullName>
        <ecNumber evidence="2">2.7.10.1</ecNumber>
    </recommendedName>
</protein>
<feature type="signal peptide" evidence="11">
    <location>
        <begin position="1"/>
        <end position="20"/>
    </location>
</feature>
<keyword evidence="11" id="KW-0732">Signal</keyword>
<evidence type="ECO:0000256" key="4">
    <source>
        <dbReference type="ARBA" id="ARBA00022692"/>
    </source>
</evidence>
<keyword evidence="6 10" id="KW-1133">Transmembrane helix</keyword>
<dbReference type="PANTHER" id="PTHR15549:SF30">
    <property type="entry name" value="MID2 DOMAIN-CONTAINING PROTEIN"/>
    <property type="match status" value="1"/>
</dbReference>
<dbReference type="InterPro" id="IPR044912">
    <property type="entry name" value="Egfr_JX_dom"/>
</dbReference>
<comment type="subcellular location">
    <subcellularLocation>
        <location evidence="1">Membrane</location>
        <topology evidence="1">Single-pass membrane protein</topology>
    </subcellularLocation>
</comment>
<keyword evidence="4 10" id="KW-0812">Transmembrane</keyword>
<dbReference type="InParanoid" id="A0A369K009"/>
<name>A0A369K009_HYPMA</name>
<evidence type="ECO:0000256" key="3">
    <source>
        <dbReference type="ARBA" id="ARBA00022679"/>
    </source>
</evidence>
<dbReference type="PANTHER" id="PTHR15549">
    <property type="entry name" value="PAIRED IMMUNOGLOBULIN-LIKE TYPE 2 RECEPTOR"/>
    <property type="match status" value="1"/>
</dbReference>
<organism evidence="12 13">
    <name type="scientific">Hypsizygus marmoreus</name>
    <name type="common">White beech mushroom</name>
    <name type="synonym">Agaricus marmoreus</name>
    <dbReference type="NCBI Taxonomy" id="39966"/>
    <lineage>
        <taxon>Eukaryota</taxon>
        <taxon>Fungi</taxon>
        <taxon>Dikarya</taxon>
        <taxon>Basidiomycota</taxon>
        <taxon>Agaricomycotina</taxon>
        <taxon>Agaricomycetes</taxon>
        <taxon>Agaricomycetidae</taxon>
        <taxon>Agaricales</taxon>
        <taxon>Tricholomatineae</taxon>
        <taxon>Lyophyllaceae</taxon>
        <taxon>Hypsizygus</taxon>
    </lineage>
</organism>
<keyword evidence="7 10" id="KW-0472">Membrane</keyword>
<feature type="region of interest" description="Disordered" evidence="9">
    <location>
        <begin position="109"/>
        <end position="172"/>
    </location>
</feature>
<evidence type="ECO:0000313" key="12">
    <source>
        <dbReference type="EMBL" id="RDB27338.1"/>
    </source>
</evidence>
<evidence type="ECO:0000256" key="10">
    <source>
        <dbReference type="SAM" id="Phobius"/>
    </source>
</evidence>
<comment type="caution">
    <text evidence="12">The sequence shown here is derived from an EMBL/GenBank/DDBJ whole genome shotgun (WGS) entry which is preliminary data.</text>
</comment>
<evidence type="ECO:0000256" key="7">
    <source>
        <dbReference type="ARBA" id="ARBA00023136"/>
    </source>
</evidence>
<evidence type="ECO:0000256" key="6">
    <source>
        <dbReference type="ARBA" id="ARBA00022989"/>
    </source>
</evidence>
<dbReference type="EMBL" id="LUEZ02000017">
    <property type="protein sequence ID" value="RDB27338.1"/>
    <property type="molecule type" value="Genomic_DNA"/>
</dbReference>
<feature type="compositionally biased region" description="Low complexity" evidence="9">
    <location>
        <begin position="122"/>
        <end position="141"/>
    </location>
</feature>
<proteinExistence type="predicted"/>
<dbReference type="EC" id="2.7.10.1" evidence="2"/>
<evidence type="ECO:0000313" key="13">
    <source>
        <dbReference type="Proteomes" id="UP000076154"/>
    </source>
</evidence>
<keyword evidence="8" id="KW-0829">Tyrosine-protein kinase</keyword>
<accession>A0A369K009</accession>
<feature type="region of interest" description="Disordered" evidence="9">
    <location>
        <begin position="218"/>
        <end position="241"/>
    </location>
</feature>
<dbReference type="Proteomes" id="UP000076154">
    <property type="component" value="Unassembled WGS sequence"/>
</dbReference>
<evidence type="ECO:0000256" key="11">
    <source>
        <dbReference type="SAM" id="SignalP"/>
    </source>
</evidence>
<dbReference type="GO" id="GO:0071944">
    <property type="term" value="C:cell periphery"/>
    <property type="evidence" value="ECO:0007669"/>
    <property type="project" value="UniProtKB-ARBA"/>
</dbReference>
<reference evidence="12" key="1">
    <citation type="submission" date="2018-04" db="EMBL/GenBank/DDBJ databases">
        <title>Whole genome sequencing of Hypsizygus marmoreus.</title>
        <authorList>
            <person name="Choi I.-G."/>
            <person name="Min B."/>
            <person name="Kim J.-G."/>
            <person name="Kim S."/>
            <person name="Oh Y.-L."/>
            <person name="Kong W.-S."/>
            <person name="Park H."/>
            <person name="Jeong J."/>
            <person name="Song E.-S."/>
        </authorList>
    </citation>
    <scope>NUCLEOTIDE SEQUENCE [LARGE SCALE GENOMIC DNA]</scope>
    <source>
        <strain evidence="12">51987-8</strain>
    </source>
</reference>
<keyword evidence="3" id="KW-0808">Transferase</keyword>
<evidence type="ECO:0000256" key="5">
    <source>
        <dbReference type="ARBA" id="ARBA00022777"/>
    </source>
</evidence>
<evidence type="ECO:0000256" key="2">
    <source>
        <dbReference type="ARBA" id="ARBA00011902"/>
    </source>
</evidence>
<dbReference type="GO" id="GO:0004714">
    <property type="term" value="F:transmembrane receptor protein tyrosine kinase activity"/>
    <property type="evidence" value="ECO:0007669"/>
    <property type="project" value="UniProtKB-EC"/>
</dbReference>
<keyword evidence="13" id="KW-1185">Reference proteome</keyword>
<evidence type="ECO:0000256" key="9">
    <source>
        <dbReference type="SAM" id="MobiDB-lite"/>
    </source>
</evidence>
<dbReference type="OrthoDB" id="3068795at2759"/>
<feature type="transmembrane region" description="Helical" evidence="10">
    <location>
        <begin position="175"/>
        <end position="197"/>
    </location>
</feature>
<sequence>MIPCFLLPVLFVFLPSVADASVTIGIGPEAGVNTPIPVTWTRQEGDPRNFDLRFVTKDGWDLGIAAEIIAAVGSTTGTVNVTFKTQGPFVLKAIDYTDGDKVIATSPEVVVGPLPPKPSPPVTSTVSTTTPTSTTQSPTQTMFNDPRDDPSEPPTSTITDPSPSEEPSASSKTPAIVGGVIGGLVLLILIGIIITVYKRRRDSKTLRRLTFHRDMMVQHRPAPAPPPPPYTHDTDVESRGAVSPTIPPLAFMRSDMGTGEHVAAAGFAGVIPTITVATPPPSSLTPRQTLLAERTARLLEKIAEIQNEPYQLGMSRIVEQMRLEVDWLRAQHESPWARGITDVPPTDYELYMPA</sequence>
<evidence type="ECO:0000256" key="1">
    <source>
        <dbReference type="ARBA" id="ARBA00004167"/>
    </source>
</evidence>
<dbReference type="Gene3D" id="6.10.250.2930">
    <property type="match status" value="1"/>
</dbReference>
<dbReference type="InterPro" id="IPR051694">
    <property type="entry name" value="Immunoregulatory_rcpt-like"/>
</dbReference>
<feature type="chain" id="PRO_5017066822" description="receptor protein-tyrosine kinase" evidence="11">
    <location>
        <begin position="21"/>
        <end position="354"/>
    </location>
</feature>
<dbReference type="STRING" id="39966.A0A369K009"/>
<evidence type="ECO:0000256" key="8">
    <source>
        <dbReference type="ARBA" id="ARBA00023137"/>
    </source>
</evidence>
<gene>
    <name evidence="12" type="ORF">Hypma_004443</name>
</gene>
<dbReference type="GO" id="GO:0016020">
    <property type="term" value="C:membrane"/>
    <property type="evidence" value="ECO:0007669"/>
    <property type="project" value="UniProtKB-SubCell"/>
</dbReference>
<feature type="compositionally biased region" description="Low complexity" evidence="9">
    <location>
        <begin position="154"/>
        <end position="171"/>
    </location>
</feature>
<dbReference type="AlphaFoldDB" id="A0A369K009"/>
<keyword evidence="5" id="KW-0418">Kinase</keyword>